<evidence type="ECO:0000313" key="7">
    <source>
        <dbReference type="EMBL" id="VVC75150.1"/>
    </source>
</evidence>
<dbReference type="InterPro" id="IPR047865">
    <property type="entry name" value="Ribosomal_uL10_bac_type"/>
</dbReference>
<evidence type="ECO:0000256" key="4">
    <source>
        <dbReference type="ARBA" id="ARBA00023274"/>
    </source>
</evidence>
<evidence type="ECO:0000256" key="3">
    <source>
        <dbReference type="ARBA" id="ARBA00022980"/>
    </source>
</evidence>
<dbReference type="GO" id="GO:0003735">
    <property type="term" value="F:structural constituent of ribosome"/>
    <property type="evidence" value="ECO:0007669"/>
    <property type="project" value="InterPro"/>
</dbReference>
<dbReference type="GO" id="GO:0015934">
    <property type="term" value="C:large ribosomal subunit"/>
    <property type="evidence" value="ECO:0007669"/>
    <property type="project" value="InterPro"/>
</dbReference>
<name>A0A5E4PDX4_9COXI</name>
<comment type="similarity">
    <text evidence="2 6">Belongs to the universal ribosomal protein uL10 family.</text>
</comment>
<accession>A0A5E4PDX4</accession>
<keyword evidence="4 6" id="KW-0687">Ribonucleoprotein</keyword>
<keyword evidence="3 6" id="KW-0689">Ribosomal protein</keyword>
<evidence type="ECO:0000313" key="8">
    <source>
        <dbReference type="Proteomes" id="UP000324194"/>
    </source>
</evidence>
<dbReference type="OrthoDB" id="9808307at2"/>
<comment type="subunit">
    <text evidence="6">Part of the ribosomal stalk of the 50S ribosomal subunit. The N-terminus interacts with L11 and the large rRNA to form the base of the stalk. The C-terminus forms an elongated spine to which L12 dimers bind in a sequential fashion forming a multimeric L10(L12)X complex.</text>
</comment>
<dbReference type="PANTHER" id="PTHR11560">
    <property type="entry name" value="39S RIBOSOMAL PROTEIN L10, MITOCHONDRIAL"/>
    <property type="match status" value="1"/>
</dbReference>
<dbReference type="GO" id="GO:0006412">
    <property type="term" value="P:translation"/>
    <property type="evidence" value="ECO:0007669"/>
    <property type="project" value="UniProtKB-UniRule"/>
</dbReference>
<evidence type="ECO:0000256" key="2">
    <source>
        <dbReference type="ARBA" id="ARBA00008889"/>
    </source>
</evidence>
<organism evidence="7 8">
    <name type="scientific">Aquicella siphonis</name>
    <dbReference type="NCBI Taxonomy" id="254247"/>
    <lineage>
        <taxon>Bacteria</taxon>
        <taxon>Pseudomonadati</taxon>
        <taxon>Pseudomonadota</taxon>
        <taxon>Gammaproteobacteria</taxon>
        <taxon>Legionellales</taxon>
        <taxon>Coxiellaceae</taxon>
        <taxon>Aquicella</taxon>
    </lineage>
</organism>
<evidence type="ECO:0000256" key="1">
    <source>
        <dbReference type="ARBA" id="ARBA00002633"/>
    </source>
</evidence>
<dbReference type="Pfam" id="PF00466">
    <property type="entry name" value="Ribosomal_L10"/>
    <property type="match status" value="1"/>
</dbReference>
<keyword evidence="6" id="KW-0699">rRNA-binding</keyword>
<dbReference type="RefSeq" id="WP_148338187.1">
    <property type="nucleotide sequence ID" value="NZ_LR699119.1"/>
</dbReference>
<dbReference type="Proteomes" id="UP000324194">
    <property type="component" value="Chromosome 1"/>
</dbReference>
<dbReference type="Gene3D" id="3.30.70.1730">
    <property type="match status" value="1"/>
</dbReference>
<keyword evidence="6" id="KW-0694">RNA-binding</keyword>
<protein>
    <recommendedName>
        <fullName evidence="5 6">Large ribosomal subunit protein uL10</fullName>
    </recommendedName>
</protein>
<dbReference type="PROSITE" id="PS01109">
    <property type="entry name" value="RIBOSOMAL_L10"/>
    <property type="match status" value="1"/>
</dbReference>
<dbReference type="InterPro" id="IPR002363">
    <property type="entry name" value="Ribosomal_uL10_CS_bac"/>
</dbReference>
<dbReference type="InterPro" id="IPR001790">
    <property type="entry name" value="Ribosomal_uL10"/>
</dbReference>
<gene>
    <name evidence="6 7" type="primary">rplJ</name>
    <name evidence="7" type="ORF">AQUSIP_04370</name>
</gene>
<dbReference type="HAMAP" id="MF_00362">
    <property type="entry name" value="Ribosomal_uL10"/>
    <property type="match status" value="1"/>
</dbReference>
<evidence type="ECO:0000256" key="5">
    <source>
        <dbReference type="ARBA" id="ARBA00035202"/>
    </source>
</evidence>
<proteinExistence type="inferred from homology"/>
<dbReference type="Gene3D" id="6.10.250.2350">
    <property type="match status" value="2"/>
</dbReference>
<dbReference type="EMBL" id="LR699119">
    <property type="protein sequence ID" value="VVC75150.1"/>
    <property type="molecule type" value="Genomic_DNA"/>
</dbReference>
<sequence>MVLKIDDKKAIVSEVADVAKQAVSLVAAEYSGLTVAQLTQLRKSAREAGVYMRVVRNTLARRALEGTQFACMQQELVGPLVLAFSKEDPGAAARVIRNFVKENEKLKVKALAVENQLLPPEGLHTLANLPTREEAIAQLMSVMKAPITKLVRTMAEPHAKLVRTIAAIRDAKQAAA</sequence>
<dbReference type="InterPro" id="IPR043141">
    <property type="entry name" value="Ribosomal_uL10-like_sf"/>
</dbReference>
<keyword evidence="8" id="KW-1185">Reference proteome</keyword>
<dbReference type="NCBIfam" id="NF000955">
    <property type="entry name" value="PRK00099.1-1"/>
    <property type="match status" value="1"/>
</dbReference>
<dbReference type="InterPro" id="IPR022973">
    <property type="entry name" value="Ribosomal_uL10_bac"/>
</dbReference>
<dbReference type="AlphaFoldDB" id="A0A5E4PDX4"/>
<evidence type="ECO:0000256" key="6">
    <source>
        <dbReference type="HAMAP-Rule" id="MF_00362"/>
    </source>
</evidence>
<reference evidence="7 8" key="1">
    <citation type="submission" date="2019-08" db="EMBL/GenBank/DDBJ databases">
        <authorList>
            <person name="Guy L."/>
        </authorList>
    </citation>
    <scope>NUCLEOTIDE SEQUENCE [LARGE SCALE GENOMIC DNA]</scope>
    <source>
        <strain evidence="7 8">SGT-108</strain>
    </source>
</reference>
<dbReference type="KEGG" id="asip:AQUSIP_04370"/>
<dbReference type="GO" id="GO:0070180">
    <property type="term" value="F:large ribosomal subunit rRNA binding"/>
    <property type="evidence" value="ECO:0007669"/>
    <property type="project" value="UniProtKB-UniRule"/>
</dbReference>
<dbReference type="SUPFAM" id="SSF160369">
    <property type="entry name" value="Ribosomal protein L10-like"/>
    <property type="match status" value="1"/>
</dbReference>
<dbReference type="CDD" id="cd05797">
    <property type="entry name" value="Ribosomal_L10"/>
    <property type="match status" value="1"/>
</dbReference>
<comment type="function">
    <text evidence="1 6">Forms part of the ribosomal stalk, playing a central role in the interaction of the ribosome with GTP-bound translation factors.</text>
</comment>